<accession>A0A2P4YIW7</accession>
<name>A0A2P4YIW7_9STRA</name>
<dbReference type="EMBL" id="NCKW01002374">
    <property type="protein sequence ID" value="POM77723.1"/>
    <property type="molecule type" value="Genomic_DNA"/>
</dbReference>
<keyword evidence="1" id="KW-0067">ATP-binding</keyword>
<keyword evidence="1" id="KW-0547">Nucleotide-binding</keyword>
<dbReference type="Proteomes" id="UP000237271">
    <property type="component" value="Unassembled WGS sequence"/>
</dbReference>
<protein>
    <submittedName>
        <fullName evidence="1">ATP-binding cassette (ABC) Superfamily</fullName>
    </submittedName>
</protein>
<evidence type="ECO:0000313" key="2">
    <source>
        <dbReference type="Proteomes" id="UP000237271"/>
    </source>
</evidence>
<comment type="caution">
    <text evidence="1">The sequence shown here is derived from an EMBL/GenBank/DDBJ whole genome shotgun (WGS) entry which is preliminary data.</text>
</comment>
<dbReference type="OrthoDB" id="146254at2759"/>
<proteinExistence type="predicted"/>
<organism evidence="1 2">
    <name type="scientific">Phytophthora palmivora</name>
    <dbReference type="NCBI Taxonomy" id="4796"/>
    <lineage>
        <taxon>Eukaryota</taxon>
        <taxon>Sar</taxon>
        <taxon>Stramenopiles</taxon>
        <taxon>Oomycota</taxon>
        <taxon>Peronosporomycetes</taxon>
        <taxon>Peronosporales</taxon>
        <taxon>Peronosporaceae</taxon>
        <taxon>Phytophthora</taxon>
    </lineage>
</organism>
<dbReference type="GO" id="GO:0005524">
    <property type="term" value="F:ATP binding"/>
    <property type="evidence" value="ECO:0007669"/>
    <property type="project" value="UniProtKB-KW"/>
</dbReference>
<dbReference type="AlphaFoldDB" id="A0A2P4YIW7"/>
<sequence length="340" mass="37807">MTKFLLTFANKLNELQLLAARLARQPVRWEHNHAKRWVPTHAPGYFPPNEGHGSLLFLEQLMGPRPLAGDHTSIGAYERHLINDVPLFLENIDVANSVHLSPRRIPLKEFTRLRKKSETKGSVGIPLDAAGEYLLSCSGELGFSQGFPNQGVKAQLEFILIQRDLGPTRSFLKDEVRQPCDRIYAIEIELDIGFGGLAATQSGKPTALDVLRQGVDAPGRETREIHWRVNRRVSAFTLKELRRCLDALNYEANDHIPSDEPQGYSFHSAYGLALNGAHTRGARSLLIFFRPLRGEIPRTIVPFKTPHEVDGIGGAVPAEDPNGTNEVILQVVTPNGANQR</sequence>
<evidence type="ECO:0000313" key="1">
    <source>
        <dbReference type="EMBL" id="POM77723.1"/>
    </source>
</evidence>
<reference evidence="1 2" key="1">
    <citation type="journal article" date="2017" name="Genome Biol. Evol.">
        <title>Phytophthora megakarya and P. palmivora, closely related causal agents of cacao black pod rot, underwent increases in genome sizes and gene numbers by different mechanisms.</title>
        <authorList>
            <person name="Ali S.S."/>
            <person name="Shao J."/>
            <person name="Lary D.J."/>
            <person name="Kronmiller B."/>
            <person name="Shen D."/>
            <person name="Strem M.D."/>
            <person name="Amoako-Attah I."/>
            <person name="Akrofi A.Y."/>
            <person name="Begoude B.A."/>
            <person name="Ten Hoopen G.M."/>
            <person name="Coulibaly K."/>
            <person name="Kebe B.I."/>
            <person name="Melnick R.L."/>
            <person name="Guiltinan M.J."/>
            <person name="Tyler B.M."/>
            <person name="Meinhardt L.W."/>
            <person name="Bailey B.A."/>
        </authorList>
    </citation>
    <scope>NUCLEOTIDE SEQUENCE [LARGE SCALE GENOMIC DNA]</scope>
    <source>
        <strain evidence="2">sbr112.9</strain>
    </source>
</reference>
<gene>
    <name evidence="1" type="ORF">PHPALM_4847</name>
</gene>
<keyword evidence="2" id="KW-1185">Reference proteome</keyword>